<feature type="compositionally biased region" description="Polar residues" evidence="4">
    <location>
        <begin position="1"/>
        <end position="16"/>
    </location>
</feature>
<evidence type="ECO:0000256" key="2">
    <source>
        <dbReference type="ARBA" id="ARBA00023125"/>
    </source>
</evidence>
<gene>
    <name evidence="6" type="ORF">C8259_11280</name>
</gene>
<dbReference type="AlphaFoldDB" id="A0A2T2Z6A1"/>
<sequence length="122" mass="12870">MSTHTSPGTATPSASAEQEDIVSELSPVPACLAHAIADRTAPAAASEPRPQLSAREVEVLLAWILGETKGEVCRTLFIAPGTVNTHLARIREKYRAAGRPAPTKAALLARALQDGYLSLDDI</sequence>
<dbReference type="PRINTS" id="PR00038">
    <property type="entry name" value="HTHLUXR"/>
</dbReference>
<dbReference type="GO" id="GO:0003677">
    <property type="term" value="F:DNA binding"/>
    <property type="evidence" value="ECO:0007669"/>
    <property type="project" value="UniProtKB-KW"/>
</dbReference>
<protein>
    <submittedName>
        <fullName evidence="6">LuxR family transcriptional regulator</fullName>
    </submittedName>
</protein>
<dbReference type="Pfam" id="PF00196">
    <property type="entry name" value="GerE"/>
    <property type="match status" value="1"/>
</dbReference>
<dbReference type="InterPro" id="IPR000792">
    <property type="entry name" value="Tscrpt_reg_LuxR_C"/>
</dbReference>
<dbReference type="InterPro" id="IPR016032">
    <property type="entry name" value="Sig_transdc_resp-reg_C-effctor"/>
</dbReference>
<evidence type="ECO:0000259" key="5">
    <source>
        <dbReference type="PROSITE" id="PS50043"/>
    </source>
</evidence>
<dbReference type="SMART" id="SM00421">
    <property type="entry name" value="HTH_LUXR"/>
    <property type="match status" value="1"/>
</dbReference>
<keyword evidence="3" id="KW-0804">Transcription</keyword>
<evidence type="ECO:0000256" key="4">
    <source>
        <dbReference type="SAM" id="MobiDB-lite"/>
    </source>
</evidence>
<organism evidence="6 7">
    <name type="scientific">Nocardia nova</name>
    <dbReference type="NCBI Taxonomy" id="37330"/>
    <lineage>
        <taxon>Bacteria</taxon>
        <taxon>Bacillati</taxon>
        <taxon>Actinomycetota</taxon>
        <taxon>Actinomycetes</taxon>
        <taxon>Mycobacteriales</taxon>
        <taxon>Nocardiaceae</taxon>
        <taxon>Nocardia</taxon>
    </lineage>
</organism>
<name>A0A2T2Z6A1_9NOCA</name>
<comment type="caution">
    <text evidence="6">The sequence shown here is derived from an EMBL/GenBank/DDBJ whole genome shotgun (WGS) entry which is preliminary data.</text>
</comment>
<keyword evidence="1" id="KW-0805">Transcription regulation</keyword>
<accession>A0A2T2Z6A1</accession>
<evidence type="ECO:0000313" key="6">
    <source>
        <dbReference type="EMBL" id="PSR63282.1"/>
    </source>
</evidence>
<evidence type="ECO:0000256" key="3">
    <source>
        <dbReference type="ARBA" id="ARBA00023163"/>
    </source>
</evidence>
<feature type="region of interest" description="Disordered" evidence="4">
    <location>
        <begin position="1"/>
        <end position="22"/>
    </location>
</feature>
<evidence type="ECO:0000256" key="1">
    <source>
        <dbReference type="ARBA" id="ARBA00023015"/>
    </source>
</evidence>
<dbReference type="EMBL" id="PYHS01000005">
    <property type="protein sequence ID" value="PSR63282.1"/>
    <property type="molecule type" value="Genomic_DNA"/>
</dbReference>
<evidence type="ECO:0000313" key="7">
    <source>
        <dbReference type="Proteomes" id="UP000241647"/>
    </source>
</evidence>
<dbReference type="GO" id="GO:0006355">
    <property type="term" value="P:regulation of DNA-templated transcription"/>
    <property type="evidence" value="ECO:0007669"/>
    <property type="project" value="InterPro"/>
</dbReference>
<feature type="domain" description="HTH luxR-type" evidence="5">
    <location>
        <begin position="45"/>
        <end position="110"/>
    </location>
</feature>
<reference evidence="6 7" key="1">
    <citation type="submission" date="2018-02" db="EMBL/GenBank/DDBJ databases">
        <title>8 Nocardia nova and 1 Nocardia cyriacigeorgica strain used for evolution to TMP-SMX.</title>
        <authorList>
            <person name="Mehta H."/>
            <person name="Weng J."/>
            <person name="Shamoo Y."/>
        </authorList>
    </citation>
    <scope>NUCLEOTIDE SEQUENCE [LARGE SCALE GENOMIC DNA]</scope>
    <source>
        <strain evidence="6 7">ATCC 33727</strain>
    </source>
</reference>
<dbReference type="PROSITE" id="PS50043">
    <property type="entry name" value="HTH_LUXR_2"/>
    <property type="match status" value="1"/>
</dbReference>
<keyword evidence="2" id="KW-0238">DNA-binding</keyword>
<proteinExistence type="predicted"/>
<dbReference type="InterPro" id="IPR036388">
    <property type="entry name" value="WH-like_DNA-bd_sf"/>
</dbReference>
<dbReference type="SUPFAM" id="SSF46894">
    <property type="entry name" value="C-terminal effector domain of the bipartite response regulators"/>
    <property type="match status" value="1"/>
</dbReference>
<dbReference type="Gene3D" id="1.10.10.10">
    <property type="entry name" value="Winged helix-like DNA-binding domain superfamily/Winged helix DNA-binding domain"/>
    <property type="match status" value="1"/>
</dbReference>
<dbReference type="Proteomes" id="UP000241647">
    <property type="component" value="Unassembled WGS sequence"/>
</dbReference>
<dbReference type="PANTHER" id="PTHR44688">
    <property type="entry name" value="DNA-BINDING TRANSCRIPTIONAL ACTIVATOR DEVR_DOSR"/>
    <property type="match status" value="1"/>
</dbReference>
<dbReference type="PANTHER" id="PTHR44688:SF16">
    <property type="entry name" value="DNA-BINDING TRANSCRIPTIONAL ACTIVATOR DEVR_DOSR"/>
    <property type="match status" value="1"/>
</dbReference>